<dbReference type="PROSITE" id="PS50943">
    <property type="entry name" value="HTH_CROC1"/>
    <property type="match status" value="1"/>
</dbReference>
<dbReference type="InterPro" id="IPR001387">
    <property type="entry name" value="Cro/C1-type_HTH"/>
</dbReference>
<dbReference type="SUPFAM" id="SSF47413">
    <property type="entry name" value="lambda repressor-like DNA-binding domains"/>
    <property type="match status" value="1"/>
</dbReference>
<reference evidence="2 3" key="1">
    <citation type="submission" date="2020-07" db="EMBL/GenBank/DDBJ databases">
        <title>Streptomyces isolated from Indian soil.</title>
        <authorList>
            <person name="Mandal S."/>
            <person name="Maiti P.K."/>
        </authorList>
    </citation>
    <scope>NUCLEOTIDE SEQUENCE [LARGE SCALE GENOMIC DNA]</scope>
    <source>
        <strain evidence="2 3">PSKA28</strain>
    </source>
</reference>
<dbReference type="Pfam" id="PF17765">
    <property type="entry name" value="MLTR_LBD"/>
    <property type="match status" value="1"/>
</dbReference>
<accession>A0A7W0DKK8</accession>
<dbReference type="EMBL" id="JACEHE010000007">
    <property type="protein sequence ID" value="MBA2946829.1"/>
    <property type="molecule type" value="Genomic_DNA"/>
</dbReference>
<dbReference type="RefSeq" id="WP_181658024.1">
    <property type="nucleotide sequence ID" value="NZ_JACEHE010000007.1"/>
</dbReference>
<organism evidence="2 3">
    <name type="scientific">Streptomyces himalayensis subsp. himalayensis</name>
    <dbReference type="NCBI Taxonomy" id="2756131"/>
    <lineage>
        <taxon>Bacteria</taxon>
        <taxon>Bacillati</taxon>
        <taxon>Actinomycetota</taxon>
        <taxon>Actinomycetes</taxon>
        <taxon>Kitasatosporales</taxon>
        <taxon>Streptomycetaceae</taxon>
        <taxon>Streptomyces</taxon>
        <taxon>Streptomyces himalayensis</taxon>
    </lineage>
</organism>
<dbReference type="InterPro" id="IPR010982">
    <property type="entry name" value="Lambda_DNA-bd_dom_sf"/>
</dbReference>
<dbReference type="Gene3D" id="3.30.450.180">
    <property type="match status" value="1"/>
</dbReference>
<evidence type="ECO:0000259" key="1">
    <source>
        <dbReference type="PROSITE" id="PS50943"/>
    </source>
</evidence>
<evidence type="ECO:0000313" key="2">
    <source>
        <dbReference type="EMBL" id="MBA2946829.1"/>
    </source>
</evidence>
<proteinExistence type="predicted"/>
<dbReference type="Pfam" id="PF13560">
    <property type="entry name" value="HTH_31"/>
    <property type="match status" value="1"/>
</dbReference>
<comment type="caution">
    <text evidence="2">The sequence shown here is derived from an EMBL/GenBank/DDBJ whole genome shotgun (WGS) entry which is preliminary data.</text>
</comment>
<protein>
    <submittedName>
        <fullName evidence="2">Helix-turn-helix domain-containing protein</fullName>
    </submittedName>
</protein>
<dbReference type="AlphaFoldDB" id="A0A7W0DKK8"/>
<evidence type="ECO:0000313" key="3">
    <source>
        <dbReference type="Proteomes" id="UP000545761"/>
    </source>
</evidence>
<gene>
    <name evidence="2" type="ORF">H1D24_13680</name>
</gene>
<dbReference type="CDD" id="cd00093">
    <property type="entry name" value="HTH_XRE"/>
    <property type="match status" value="1"/>
</dbReference>
<sequence length="334" mass="37157">MRQARQAAFIGGTSSTPFPWGGARSVEGMERLPDHRAEIRDFLATRRAKITPEQVGLPTSGRRRVSGLRREEVAVLAGVSTEWYTRLEKGHIAGVSEDVLDAVARALQLDQDERTYLFDLARAAQPPSRTLGRRKAVDIPPRVQWLLDSMTLSAAFVTNGRLDIVATNALARALFAPLFDSETTDKRGRPNFARYWFLDRGAPDFVADWEGALHATVALLRAEVGRYRHDKALRELIGELSTTSPEFRTLWAAHDVRIHHGGVKQFQHPDAGPLKLVYQPLDLPVSQSEVHSLTIYTAEPGTPDEDRLKLLASWAATRLKEAEPAREADAADDK</sequence>
<feature type="domain" description="HTH cro/C1-type" evidence="1">
    <location>
        <begin position="67"/>
        <end position="114"/>
    </location>
</feature>
<dbReference type="Proteomes" id="UP000545761">
    <property type="component" value="Unassembled WGS sequence"/>
</dbReference>
<dbReference type="Gene3D" id="1.10.260.40">
    <property type="entry name" value="lambda repressor-like DNA-binding domains"/>
    <property type="match status" value="1"/>
</dbReference>
<dbReference type="PANTHER" id="PTHR35010">
    <property type="entry name" value="BLL4672 PROTEIN-RELATED"/>
    <property type="match status" value="1"/>
</dbReference>
<dbReference type="SMART" id="SM00530">
    <property type="entry name" value="HTH_XRE"/>
    <property type="match status" value="1"/>
</dbReference>
<name>A0A7W0DKK8_9ACTN</name>
<dbReference type="GO" id="GO:0003677">
    <property type="term" value="F:DNA binding"/>
    <property type="evidence" value="ECO:0007669"/>
    <property type="project" value="InterPro"/>
</dbReference>
<dbReference type="InterPro" id="IPR041413">
    <property type="entry name" value="MLTR_LBD"/>
</dbReference>
<dbReference type="PANTHER" id="PTHR35010:SF2">
    <property type="entry name" value="BLL4672 PROTEIN"/>
    <property type="match status" value="1"/>
</dbReference>